<dbReference type="AlphaFoldDB" id="A0AA86VVS5"/>
<feature type="region of interest" description="Disordered" evidence="1">
    <location>
        <begin position="1"/>
        <end position="20"/>
    </location>
</feature>
<organism evidence="2 3">
    <name type="scientific">Sphenostylis stenocarpa</name>
    <dbReference type="NCBI Taxonomy" id="92480"/>
    <lineage>
        <taxon>Eukaryota</taxon>
        <taxon>Viridiplantae</taxon>
        <taxon>Streptophyta</taxon>
        <taxon>Embryophyta</taxon>
        <taxon>Tracheophyta</taxon>
        <taxon>Spermatophyta</taxon>
        <taxon>Magnoliopsida</taxon>
        <taxon>eudicotyledons</taxon>
        <taxon>Gunneridae</taxon>
        <taxon>Pentapetalae</taxon>
        <taxon>rosids</taxon>
        <taxon>fabids</taxon>
        <taxon>Fabales</taxon>
        <taxon>Fabaceae</taxon>
        <taxon>Papilionoideae</taxon>
        <taxon>50 kb inversion clade</taxon>
        <taxon>NPAAA clade</taxon>
        <taxon>indigoferoid/millettioid clade</taxon>
        <taxon>Phaseoleae</taxon>
        <taxon>Sphenostylis</taxon>
    </lineage>
</organism>
<dbReference type="Proteomes" id="UP001189624">
    <property type="component" value="Chromosome 1"/>
</dbReference>
<proteinExistence type="predicted"/>
<gene>
    <name evidence="2" type="ORF">AYBTSS11_LOCUS2013</name>
</gene>
<dbReference type="Gramene" id="rna-AYBTSS11_LOCUS2013">
    <property type="protein sequence ID" value="CAJ1854867.1"/>
    <property type="gene ID" value="gene-AYBTSS11_LOCUS2013"/>
</dbReference>
<accession>A0AA86VVS5</accession>
<keyword evidence="3" id="KW-1185">Reference proteome</keyword>
<evidence type="ECO:0000313" key="2">
    <source>
        <dbReference type="EMBL" id="CAJ1854867.1"/>
    </source>
</evidence>
<evidence type="ECO:0000313" key="3">
    <source>
        <dbReference type="Proteomes" id="UP001189624"/>
    </source>
</evidence>
<evidence type="ECO:0000256" key="1">
    <source>
        <dbReference type="SAM" id="MobiDB-lite"/>
    </source>
</evidence>
<protein>
    <submittedName>
        <fullName evidence="2">Uncharacterized protein</fullName>
    </submittedName>
</protein>
<dbReference type="EMBL" id="OY731398">
    <property type="protein sequence ID" value="CAJ1854867.1"/>
    <property type="molecule type" value="Genomic_DNA"/>
</dbReference>
<sequence length="51" mass="5969">MAAAWRGVGDPSPNPMVQQKRRLKRRYLKRSADDWIRIIVSHGSCSFLEFH</sequence>
<name>A0AA86VVS5_9FABA</name>
<reference evidence="2" key="1">
    <citation type="submission" date="2023-10" db="EMBL/GenBank/DDBJ databases">
        <authorList>
            <person name="Domelevo Entfellner J.-B."/>
        </authorList>
    </citation>
    <scope>NUCLEOTIDE SEQUENCE</scope>
</reference>